<sequence length="776" mass="89787">MQARVLNIDELLKDEFKSILSFDHFITFLKERIAQESSGKKSFFLFVLEKFESNAALHGQIDPHTLDQFKEELTLLYTLLVSPLADERLTYWSLALPMSPILFYGTDALFDLMQQEQCRTVRDAFSTEENKHKKPEIAYSLIMERLYGFDPLGKNSFVRPLTDKKTGLPKYYRVHIDNRFVKLTHKVELPTLNFERIRENLTADTTWELLYDVLPLKNFIFEGFSIITITDVTIEQSLEDIKTIIINHTSYEDESYHLLLKQSLKNLIGNPNISLTLLPLMKVNNKLVFDFQNIHGSIIVDLMMKKQLGNEKILELAQMYLDKPMLLFSGAEESFNPEKFKLITDIKETGTLSYAILPITFNKQTVGIIEMSSPLENMINENVLARLETASPLIAQFLKNFSDTVNSKIESIIKDKFTPLQPSVQWKFNEVAWEYLRNSRANEPKPEIGVIRFENVNPLYGAIDIRNSTLERNRALSDDLKVQFGLLIQTLESLGSTVHLTLVNGIIFKCQNMLASLETELIDDLQVRMKDFLEIEVDSFLQHFRQSNVKTREIIALYDQATDALTGEAFANRRSLELSLQTINTSINSYLECLSQEMWDTYPCYFEKFRTDGVEYDIYIGQSIAPDQPYDSLFLKNIRLQQLSAMAGIAKLTRSLLPQMSVAMHTTQLIYINANAIDISFRNDERRFDVEGTYNIRYQIIKKRIDKVHVKQTGERLTQPDKIALVYFNQRDAEEYRDYIHYLQGQHILNNEVEELELEELQGVNGLKALRVGVVY</sequence>
<evidence type="ECO:0000313" key="1">
    <source>
        <dbReference type="EMBL" id="EOR96482.1"/>
    </source>
</evidence>
<protein>
    <recommendedName>
        <fullName evidence="3">GAF domain-containing protein</fullName>
    </recommendedName>
</protein>
<dbReference type="EMBL" id="AQPN01000012">
    <property type="protein sequence ID" value="EOR96482.1"/>
    <property type="molecule type" value="Genomic_DNA"/>
</dbReference>
<dbReference type="OrthoDB" id="627374at2"/>
<evidence type="ECO:0008006" key="3">
    <source>
        <dbReference type="Google" id="ProtNLM"/>
    </source>
</evidence>
<dbReference type="Proteomes" id="UP000014174">
    <property type="component" value="Unassembled WGS sequence"/>
</dbReference>
<dbReference type="STRING" id="1150600.ADIARSV_0385"/>
<name>R9GXD9_9SPHI</name>
<organism evidence="1 2">
    <name type="scientific">Arcticibacter svalbardensis MN12-7</name>
    <dbReference type="NCBI Taxonomy" id="1150600"/>
    <lineage>
        <taxon>Bacteria</taxon>
        <taxon>Pseudomonadati</taxon>
        <taxon>Bacteroidota</taxon>
        <taxon>Sphingobacteriia</taxon>
        <taxon>Sphingobacteriales</taxon>
        <taxon>Sphingobacteriaceae</taxon>
        <taxon>Arcticibacter</taxon>
    </lineage>
</organism>
<dbReference type="RefSeq" id="WP_016193635.1">
    <property type="nucleotide sequence ID" value="NZ_AQPN01000012.1"/>
</dbReference>
<dbReference type="AlphaFoldDB" id="R9GXD9"/>
<dbReference type="PATRIC" id="fig|1150600.3.peg.377"/>
<gene>
    <name evidence="1" type="ORF">ADIARSV_0385</name>
</gene>
<comment type="caution">
    <text evidence="1">The sequence shown here is derived from an EMBL/GenBank/DDBJ whole genome shotgun (WGS) entry which is preliminary data.</text>
</comment>
<reference evidence="1 2" key="1">
    <citation type="journal article" date="2013" name="Genome Announc.">
        <title>Draft Genome Sequence of Arcticibacter svalbardensis Strain MN12-7T, a Member of the Family Sphingobacteriaceae Isolated from an Arctic Soil Sample.</title>
        <authorList>
            <person name="Shivaji S."/>
            <person name="Ara S."/>
            <person name="Prasad S."/>
            <person name="Manasa B.P."/>
            <person name="Begum Z."/>
            <person name="Singh A."/>
            <person name="Kumar Pinnaka A."/>
        </authorList>
    </citation>
    <scope>NUCLEOTIDE SEQUENCE [LARGE SCALE GENOMIC DNA]</scope>
    <source>
        <strain evidence="1 2">MN12-7</strain>
    </source>
</reference>
<accession>R9GXD9</accession>
<keyword evidence="2" id="KW-1185">Reference proteome</keyword>
<dbReference type="eggNOG" id="COG2203">
    <property type="taxonomic scope" value="Bacteria"/>
</dbReference>
<evidence type="ECO:0000313" key="2">
    <source>
        <dbReference type="Proteomes" id="UP000014174"/>
    </source>
</evidence>
<proteinExistence type="predicted"/>